<dbReference type="HOGENOM" id="CLU_082104_0_0_0"/>
<dbReference type="eggNOG" id="COG2273">
    <property type="taxonomic scope" value="Bacteria"/>
</dbReference>
<feature type="domain" description="GH16" evidence="6">
    <location>
        <begin position="32"/>
        <end position="294"/>
    </location>
</feature>
<evidence type="ECO:0000256" key="3">
    <source>
        <dbReference type="ARBA" id="ARBA00022801"/>
    </source>
</evidence>
<organism evidence="7 8">
    <name type="scientific">Coraliomargarita akajimensis (strain DSM 45221 / IAM 15411 / JCM 23193 / KCTC 12865 / 04OKA010-24)</name>
    <dbReference type="NCBI Taxonomy" id="583355"/>
    <lineage>
        <taxon>Bacteria</taxon>
        <taxon>Pseudomonadati</taxon>
        <taxon>Verrucomicrobiota</taxon>
        <taxon>Opitutia</taxon>
        <taxon>Puniceicoccales</taxon>
        <taxon>Coraliomargaritaceae</taxon>
        <taxon>Coraliomargarita</taxon>
    </lineage>
</organism>
<comment type="similarity">
    <text evidence="1">Belongs to the glycosyl hydrolase 16 family.</text>
</comment>
<dbReference type="InterPro" id="IPR013320">
    <property type="entry name" value="ConA-like_dom_sf"/>
</dbReference>
<evidence type="ECO:0000256" key="5">
    <source>
        <dbReference type="SAM" id="SignalP"/>
    </source>
</evidence>
<reference evidence="7 8" key="1">
    <citation type="journal article" date="2010" name="Stand. Genomic Sci.">
        <title>Complete genome sequence of Coraliomargarita akajimensis type strain (04OKA010-24).</title>
        <authorList>
            <person name="Mavromatis K."/>
            <person name="Abt B."/>
            <person name="Brambilla E."/>
            <person name="Lapidus A."/>
            <person name="Copeland A."/>
            <person name="Deshpande S."/>
            <person name="Nolan M."/>
            <person name="Lucas S."/>
            <person name="Tice H."/>
            <person name="Cheng J.F."/>
            <person name="Han C."/>
            <person name="Detter J.C."/>
            <person name="Woyke T."/>
            <person name="Goodwin L."/>
            <person name="Pitluck S."/>
            <person name="Held B."/>
            <person name="Brettin T."/>
            <person name="Tapia R."/>
            <person name="Ivanova N."/>
            <person name="Mikhailova N."/>
            <person name="Pati A."/>
            <person name="Liolios K."/>
            <person name="Chen A."/>
            <person name="Palaniappan K."/>
            <person name="Land M."/>
            <person name="Hauser L."/>
            <person name="Chang Y.J."/>
            <person name="Jeffries C.D."/>
            <person name="Rohde M."/>
            <person name="Goker M."/>
            <person name="Bristow J."/>
            <person name="Eisen J.A."/>
            <person name="Markowitz V."/>
            <person name="Hugenholtz P."/>
            <person name="Klenk H.P."/>
            <person name="Kyrpides N.C."/>
        </authorList>
    </citation>
    <scope>NUCLEOTIDE SEQUENCE [LARGE SCALE GENOMIC DNA]</scope>
    <source>
        <strain evidence="8">DSM 45221 / IAM 15411 / JCM 23193 / KCTC 12865</strain>
    </source>
</reference>
<keyword evidence="8" id="KW-1185">Reference proteome</keyword>
<keyword evidence="4" id="KW-0326">Glycosidase</keyword>
<evidence type="ECO:0000313" key="8">
    <source>
        <dbReference type="Proteomes" id="UP000000925"/>
    </source>
</evidence>
<dbReference type="RefSeq" id="WP_013042183.1">
    <property type="nucleotide sequence ID" value="NC_014008.1"/>
</dbReference>
<dbReference type="EMBL" id="CP001998">
    <property type="protein sequence ID" value="ADE53458.1"/>
    <property type="molecule type" value="Genomic_DNA"/>
</dbReference>
<feature type="signal peptide" evidence="5">
    <location>
        <begin position="1"/>
        <end position="24"/>
    </location>
</feature>
<dbReference type="PROSITE" id="PS51762">
    <property type="entry name" value="GH16_2"/>
    <property type="match status" value="1"/>
</dbReference>
<dbReference type="Pfam" id="PF00722">
    <property type="entry name" value="Glyco_hydro_16"/>
    <property type="match status" value="1"/>
</dbReference>
<dbReference type="STRING" id="583355.Caka_0433"/>
<evidence type="ECO:0000256" key="4">
    <source>
        <dbReference type="ARBA" id="ARBA00023295"/>
    </source>
</evidence>
<name>D5EN23_CORAD</name>
<dbReference type="GO" id="GO:0005975">
    <property type="term" value="P:carbohydrate metabolic process"/>
    <property type="evidence" value="ECO:0007669"/>
    <property type="project" value="InterPro"/>
</dbReference>
<proteinExistence type="inferred from homology"/>
<accession>D5EN23</accession>
<dbReference type="PANTHER" id="PTHR10963:SF55">
    <property type="entry name" value="GLYCOSIDE HYDROLASE FAMILY 16 PROTEIN"/>
    <property type="match status" value="1"/>
</dbReference>
<dbReference type="PANTHER" id="PTHR10963">
    <property type="entry name" value="GLYCOSYL HYDROLASE-RELATED"/>
    <property type="match status" value="1"/>
</dbReference>
<dbReference type="KEGG" id="caa:Caka_0433"/>
<dbReference type="GO" id="GO:0033916">
    <property type="term" value="F:beta-agarase activity"/>
    <property type="evidence" value="ECO:0007669"/>
    <property type="project" value="InterPro"/>
</dbReference>
<dbReference type="InterPro" id="IPR016287">
    <property type="entry name" value="Beta_agarase"/>
</dbReference>
<dbReference type="InterPro" id="IPR050546">
    <property type="entry name" value="Glycosyl_Hydrlase_16"/>
</dbReference>
<keyword evidence="3 7" id="KW-0378">Hydrolase</keyword>
<feature type="chain" id="PRO_5003070883" evidence="5">
    <location>
        <begin position="25"/>
        <end position="294"/>
    </location>
</feature>
<dbReference type="AlphaFoldDB" id="D5EN23"/>
<dbReference type="CDD" id="cd02178">
    <property type="entry name" value="GH16_beta_agarase"/>
    <property type="match status" value="1"/>
</dbReference>
<evidence type="ECO:0000259" key="6">
    <source>
        <dbReference type="PROSITE" id="PS51762"/>
    </source>
</evidence>
<evidence type="ECO:0000256" key="2">
    <source>
        <dbReference type="ARBA" id="ARBA00022729"/>
    </source>
</evidence>
<protein>
    <submittedName>
        <fullName evidence="7">Glycoside hydrolase family 16</fullName>
    </submittedName>
</protein>
<evidence type="ECO:0000256" key="1">
    <source>
        <dbReference type="ARBA" id="ARBA00006865"/>
    </source>
</evidence>
<dbReference type="SUPFAM" id="SSF49899">
    <property type="entry name" value="Concanavalin A-like lectins/glucanases"/>
    <property type="match status" value="1"/>
</dbReference>
<dbReference type="CAZy" id="GH16">
    <property type="family name" value="Glycoside Hydrolase Family 16"/>
</dbReference>
<evidence type="ECO:0000313" key="7">
    <source>
        <dbReference type="EMBL" id="ADE53458.1"/>
    </source>
</evidence>
<keyword evidence="2 5" id="KW-0732">Signal</keyword>
<dbReference type="InterPro" id="IPR000757">
    <property type="entry name" value="Beta-glucanase-like"/>
</dbReference>
<gene>
    <name evidence="7" type="ordered locus">Caka_0433</name>
</gene>
<sequence length="294" mass="34643">MRLPTPCLLLGCAYLVTALTITQAQDLTIPPDGYSGTVLSTDLVQRANDQFPLSDQTNQGKWSLNAQFSDEFDGPELNQERWHPYNPQWRGRRPTQFHPSNVSVEDGELVFRINQHGEDKLHSGYTHSSGFVKSKERILYGYFEMEAKLMDAPWVSGFWLYDVSPTWWTEIDICENCPGNPERRQDLSSNVHVFRSPKEMGDVKKHFSLTQKHYFPFELQKDYHVWGLEWNEQVIRFYIDGHMFREIENTHWYQPLTINLNNESNKWFGALPDDSRLDQEYRVKYVRIWTQQAK</sequence>
<dbReference type="Gene3D" id="2.60.120.200">
    <property type="match status" value="1"/>
</dbReference>
<dbReference type="OrthoDB" id="9809583at2"/>
<dbReference type="Proteomes" id="UP000000925">
    <property type="component" value="Chromosome"/>
</dbReference>